<feature type="domain" description="Fe/B12 periplasmic-binding" evidence="4">
    <location>
        <begin position="62"/>
        <end position="311"/>
    </location>
</feature>
<dbReference type="Gene3D" id="3.40.50.1980">
    <property type="entry name" value="Nitrogenase molybdenum iron protein domain"/>
    <property type="match status" value="2"/>
</dbReference>
<evidence type="ECO:0000256" key="2">
    <source>
        <dbReference type="ARBA" id="ARBA00022729"/>
    </source>
</evidence>
<comment type="similarity">
    <text evidence="1">Belongs to the bacterial solute-binding protein 8 family.</text>
</comment>
<dbReference type="EMBL" id="JAGGLL010000015">
    <property type="protein sequence ID" value="MBP2022366.1"/>
    <property type="molecule type" value="Genomic_DNA"/>
</dbReference>
<dbReference type="PROSITE" id="PS50983">
    <property type="entry name" value="FE_B12_PBP"/>
    <property type="match status" value="1"/>
</dbReference>
<name>A0ABS4K5D9_9CLOT</name>
<evidence type="ECO:0000259" key="4">
    <source>
        <dbReference type="PROSITE" id="PS50983"/>
    </source>
</evidence>
<evidence type="ECO:0000256" key="1">
    <source>
        <dbReference type="ARBA" id="ARBA00008814"/>
    </source>
</evidence>
<keyword evidence="6" id="KW-1185">Reference proteome</keyword>
<keyword evidence="2 3" id="KW-0732">Signal</keyword>
<feature type="signal peptide" evidence="3">
    <location>
        <begin position="1"/>
        <end position="23"/>
    </location>
</feature>
<dbReference type="CDD" id="cd01143">
    <property type="entry name" value="YvrC"/>
    <property type="match status" value="1"/>
</dbReference>
<gene>
    <name evidence="5" type="ORF">J2Z44_002187</name>
</gene>
<evidence type="ECO:0000313" key="5">
    <source>
        <dbReference type="EMBL" id="MBP2022366.1"/>
    </source>
</evidence>
<dbReference type="PANTHER" id="PTHR30535:SF34">
    <property type="entry name" value="MOLYBDATE-BINDING PROTEIN MOLA"/>
    <property type="match status" value="1"/>
</dbReference>
<dbReference type="PROSITE" id="PS51257">
    <property type="entry name" value="PROKAR_LIPOPROTEIN"/>
    <property type="match status" value="1"/>
</dbReference>
<dbReference type="InterPro" id="IPR050902">
    <property type="entry name" value="ABC_Transporter_SBP"/>
</dbReference>
<dbReference type="SUPFAM" id="SSF53807">
    <property type="entry name" value="Helical backbone' metal receptor"/>
    <property type="match status" value="1"/>
</dbReference>
<dbReference type="Pfam" id="PF01497">
    <property type="entry name" value="Peripla_BP_2"/>
    <property type="match status" value="1"/>
</dbReference>
<proteinExistence type="inferred from homology"/>
<dbReference type="NCBIfam" id="NF038402">
    <property type="entry name" value="TroA_like"/>
    <property type="match status" value="1"/>
</dbReference>
<dbReference type="Proteomes" id="UP001519308">
    <property type="component" value="Unassembled WGS sequence"/>
</dbReference>
<feature type="chain" id="PRO_5046621591" evidence="3">
    <location>
        <begin position="24"/>
        <end position="313"/>
    </location>
</feature>
<comment type="caution">
    <text evidence="5">The sequence shown here is derived from an EMBL/GenBank/DDBJ whole genome shotgun (WGS) entry which is preliminary data.</text>
</comment>
<dbReference type="RefSeq" id="WP_021285514.1">
    <property type="nucleotide sequence ID" value="NZ_JAGGLL010000015.1"/>
</dbReference>
<evidence type="ECO:0000313" key="6">
    <source>
        <dbReference type="Proteomes" id="UP001519308"/>
    </source>
</evidence>
<accession>A0ABS4K5D9</accession>
<dbReference type="InterPro" id="IPR054828">
    <property type="entry name" value="Vit_B12_bind_prot"/>
</dbReference>
<dbReference type="InterPro" id="IPR002491">
    <property type="entry name" value="ABC_transptr_periplasmic_BD"/>
</dbReference>
<sequence length="313" mass="34609">MKSMKKLLSLFISMIFISSILVGCSKPATNEEKKENKAATTYPMTMTDSYGKEVTINKKPEKIVSLGPNTTEIVFALGLGDKLVGRTDFCDYPSEVSKVESIGSLMEPNVEKIVSLKPDLVLASTHVKEDVVNKLRDLGITVLAVYEKDSFEGTFTIIEKIGTVLGETEKAKKVTDDMKAKISSVETKTKSVTNKPKVYYVVDFGANGDFTAGGDTFINKIIELSGGENIAKDLQGWQYSFEKIVQNDPDIIICTSNFGAKNNLINDPKYKELRAVKEGKVFEIDENIIVRQGPRVATGLEEMTKLLHPELFK</sequence>
<protein>
    <submittedName>
        <fullName evidence="5">Iron complex transport system substrate-binding protein</fullName>
    </submittedName>
</protein>
<organism evidence="5 6">
    <name type="scientific">Clostridium punense</name>
    <dbReference type="NCBI Taxonomy" id="1054297"/>
    <lineage>
        <taxon>Bacteria</taxon>
        <taxon>Bacillati</taxon>
        <taxon>Bacillota</taxon>
        <taxon>Clostridia</taxon>
        <taxon>Eubacteriales</taxon>
        <taxon>Clostridiaceae</taxon>
        <taxon>Clostridium</taxon>
    </lineage>
</organism>
<reference evidence="5 6" key="1">
    <citation type="submission" date="2021-03" db="EMBL/GenBank/DDBJ databases">
        <title>Genomic Encyclopedia of Type Strains, Phase IV (KMG-IV): sequencing the most valuable type-strain genomes for metagenomic binning, comparative biology and taxonomic classification.</title>
        <authorList>
            <person name="Goeker M."/>
        </authorList>
    </citation>
    <scope>NUCLEOTIDE SEQUENCE [LARGE SCALE GENOMIC DNA]</scope>
    <source>
        <strain evidence="5 6">DSM 28650</strain>
    </source>
</reference>
<evidence type="ECO:0000256" key="3">
    <source>
        <dbReference type="SAM" id="SignalP"/>
    </source>
</evidence>
<dbReference type="PANTHER" id="PTHR30535">
    <property type="entry name" value="VITAMIN B12-BINDING PROTEIN"/>
    <property type="match status" value="1"/>
</dbReference>